<evidence type="ECO:0000313" key="1">
    <source>
        <dbReference type="EMBL" id="KAI8574400.1"/>
    </source>
</evidence>
<accession>A0ACC0Q8R0</accession>
<gene>
    <name evidence="1" type="ORF">RHMOL_Rhmol01G0350500</name>
</gene>
<keyword evidence="2" id="KW-1185">Reference proteome</keyword>
<sequence length="96" mass="9930">MGGVGVGGQEKPSGLDDVTAGGDTGALELIIVVVPELGHPSFSLDPVLRFLGIQVIELALALLPLPALPLLLLLLPPAISDGAVEQNKKTEETREQ</sequence>
<dbReference type="EMBL" id="CM046388">
    <property type="protein sequence ID" value="KAI8574400.1"/>
    <property type="molecule type" value="Genomic_DNA"/>
</dbReference>
<evidence type="ECO:0000313" key="2">
    <source>
        <dbReference type="Proteomes" id="UP001062846"/>
    </source>
</evidence>
<organism evidence="1 2">
    <name type="scientific">Rhododendron molle</name>
    <name type="common">Chinese azalea</name>
    <name type="synonym">Azalea mollis</name>
    <dbReference type="NCBI Taxonomy" id="49168"/>
    <lineage>
        <taxon>Eukaryota</taxon>
        <taxon>Viridiplantae</taxon>
        <taxon>Streptophyta</taxon>
        <taxon>Embryophyta</taxon>
        <taxon>Tracheophyta</taxon>
        <taxon>Spermatophyta</taxon>
        <taxon>Magnoliopsida</taxon>
        <taxon>eudicotyledons</taxon>
        <taxon>Gunneridae</taxon>
        <taxon>Pentapetalae</taxon>
        <taxon>asterids</taxon>
        <taxon>Ericales</taxon>
        <taxon>Ericaceae</taxon>
        <taxon>Ericoideae</taxon>
        <taxon>Rhodoreae</taxon>
        <taxon>Rhododendron</taxon>
    </lineage>
</organism>
<protein>
    <submittedName>
        <fullName evidence="1">Uncharacterized protein</fullName>
    </submittedName>
</protein>
<dbReference type="Proteomes" id="UP001062846">
    <property type="component" value="Chromosome 1"/>
</dbReference>
<reference evidence="1" key="1">
    <citation type="submission" date="2022-02" db="EMBL/GenBank/DDBJ databases">
        <title>Plant Genome Project.</title>
        <authorList>
            <person name="Zhang R.-G."/>
        </authorList>
    </citation>
    <scope>NUCLEOTIDE SEQUENCE</scope>
    <source>
        <strain evidence="1">AT1</strain>
    </source>
</reference>
<comment type="caution">
    <text evidence="1">The sequence shown here is derived from an EMBL/GenBank/DDBJ whole genome shotgun (WGS) entry which is preliminary data.</text>
</comment>
<proteinExistence type="predicted"/>
<name>A0ACC0Q8R0_RHOML</name>